<keyword evidence="2" id="KW-1003">Cell membrane</keyword>
<comment type="subcellular location">
    <subcellularLocation>
        <location evidence="1">Cell membrane</location>
        <topology evidence="1">Multi-pass membrane protein</topology>
    </subcellularLocation>
</comment>
<name>A0ABT2VZB3_9FLAO</name>
<gene>
    <name evidence="7" type="ORF">N0B16_11555</name>
</gene>
<evidence type="ECO:0000256" key="6">
    <source>
        <dbReference type="SAM" id="Phobius"/>
    </source>
</evidence>
<proteinExistence type="predicted"/>
<keyword evidence="3 6" id="KW-0812">Transmembrane</keyword>
<evidence type="ECO:0000256" key="2">
    <source>
        <dbReference type="ARBA" id="ARBA00022475"/>
    </source>
</evidence>
<feature type="transmembrane region" description="Helical" evidence="6">
    <location>
        <begin position="238"/>
        <end position="257"/>
    </location>
</feature>
<feature type="transmembrane region" description="Helical" evidence="6">
    <location>
        <begin position="342"/>
        <end position="362"/>
    </location>
</feature>
<dbReference type="PANTHER" id="PTHR30250">
    <property type="entry name" value="PST FAMILY PREDICTED COLANIC ACID TRANSPORTER"/>
    <property type="match status" value="1"/>
</dbReference>
<dbReference type="EMBL" id="JAOTEN010000003">
    <property type="protein sequence ID" value="MCU7615075.1"/>
    <property type="molecule type" value="Genomic_DNA"/>
</dbReference>
<feature type="transmembrane region" description="Helical" evidence="6">
    <location>
        <begin position="315"/>
        <end position="335"/>
    </location>
</feature>
<dbReference type="Proteomes" id="UP001208114">
    <property type="component" value="Unassembled WGS sequence"/>
</dbReference>
<feature type="transmembrane region" description="Helical" evidence="6">
    <location>
        <begin position="401"/>
        <end position="422"/>
    </location>
</feature>
<dbReference type="InterPro" id="IPR002797">
    <property type="entry name" value="Polysacc_synth"/>
</dbReference>
<evidence type="ECO:0000313" key="8">
    <source>
        <dbReference type="Proteomes" id="UP001208114"/>
    </source>
</evidence>
<feature type="transmembrane region" description="Helical" evidence="6">
    <location>
        <begin position="368"/>
        <end position="389"/>
    </location>
</feature>
<feature type="transmembrane region" description="Helical" evidence="6">
    <location>
        <begin position="70"/>
        <end position="89"/>
    </location>
</feature>
<feature type="transmembrane region" description="Helical" evidence="6">
    <location>
        <begin position="127"/>
        <end position="150"/>
    </location>
</feature>
<keyword evidence="8" id="KW-1185">Reference proteome</keyword>
<protein>
    <submittedName>
        <fullName evidence="7">Flippase</fullName>
    </submittedName>
</protein>
<feature type="transmembrane region" description="Helical" evidence="6">
    <location>
        <begin position="156"/>
        <end position="177"/>
    </location>
</feature>
<dbReference type="CDD" id="cd13128">
    <property type="entry name" value="MATE_Wzx_like"/>
    <property type="match status" value="1"/>
</dbReference>
<accession>A0ABT2VZB3</accession>
<evidence type="ECO:0000256" key="5">
    <source>
        <dbReference type="ARBA" id="ARBA00023136"/>
    </source>
</evidence>
<sequence length="466" mass="53264">MGSGAAVGLLTMPYINRVLGPEYIGKVEYINTIINYFLLFTALGIPMYGIREISKVRNKPAVRAKILTELLIILGVTSIISYLLLFGVLYNLNYFASYRDIILIMSSMIFLTNIGAEWYFQGVEDQLYITLRYVGVRILMVILMFLFIKSSDDSDIYAFCIVLTSCGANILNFYVLSKIIYRERKSIKLLNVRRHIKPILTMFIATISVSIYLYLDYLLIGMLADDKNIGYYSVANRLVRFVISFITIIGAVMLPRLSFLYKEDKELYFVYLHKSFTFLLLASLPFTVYFLVFAEPIINLIAGKGFESSILTMRIISPLCIIVSIAYFMGFLILYPQNKEKIYTYATLISAVFSIAVNFFAIKYYQQNGAAVVGVLSELLAIIIMSFFLKKNSMLPKLFSGNFYKIITASFAMLLVSIPLIIFFQKGILYFVLISLCSWGIYLLTLILLKEKETYHMLGRLIKTVK</sequence>
<feature type="transmembrane region" description="Helical" evidence="6">
    <location>
        <begin position="198"/>
        <end position="218"/>
    </location>
</feature>
<evidence type="ECO:0000256" key="4">
    <source>
        <dbReference type="ARBA" id="ARBA00022989"/>
    </source>
</evidence>
<evidence type="ECO:0000256" key="3">
    <source>
        <dbReference type="ARBA" id="ARBA00022692"/>
    </source>
</evidence>
<dbReference type="InterPro" id="IPR050833">
    <property type="entry name" value="Poly_Biosynth_Transport"/>
</dbReference>
<keyword evidence="5 6" id="KW-0472">Membrane</keyword>
<comment type="caution">
    <text evidence="7">The sequence shown here is derived from an EMBL/GenBank/DDBJ whole genome shotgun (WGS) entry which is preliminary data.</text>
</comment>
<dbReference type="PANTHER" id="PTHR30250:SF11">
    <property type="entry name" value="O-ANTIGEN TRANSPORTER-RELATED"/>
    <property type="match status" value="1"/>
</dbReference>
<dbReference type="RefSeq" id="WP_262991098.1">
    <property type="nucleotide sequence ID" value="NZ_JAOTEN010000003.1"/>
</dbReference>
<feature type="transmembrane region" description="Helical" evidence="6">
    <location>
        <begin position="101"/>
        <end position="120"/>
    </location>
</feature>
<evidence type="ECO:0000256" key="1">
    <source>
        <dbReference type="ARBA" id="ARBA00004651"/>
    </source>
</evidence>
<reference evidence="8" key="1">
    <citation type="submission" date="2023-07" db="EMBL/GenBank/DDBJ databases">
        <title>Chryseobacterium sp. GMJ5 Genome sequencing and assembly.</title>
        <authorList>
            <person name="Jung Y."/>
        </authorList>
    </citation>
    <scope>NUCLEOTIDE SEQUENCE [LARGE SCALE GENOMIC DNA]</scope>
    <source>
        <strain evidence="8">GMJ5</strain>
    </source>
</reference>
<feature type="transmembrane region" description="Helical" evidence="6">
    <location>
        <begin position="428"/>
        <end position="449"/>
    </location>
</feature>
<dbReference type="Pfam" id="PF01943">
    <property type="entry name" value="Polysacc_synt"/>
    <property type="match status" value="1"/>
</dbReference>
<feature type="transmembrane region" description="Helical" evidence="6">
    <location>
        <begin position="278"/>
        <end position="303"/>
    </location>
</feature>
<evidence type="ECO:0000313" key="7">
    <source>
        <dbReference type="EMBL" id="MCU7615075.1"/>
    </source>
</evidence>
<feature type="transmembrane region" description="Helical" evidence="6">
    <location>
        <begin position="29"/>
        <end position="50"/>
    </location>
</feature>
<organism evidence="7 8">
    <name type="scientific">Chryseobacterium gilvum</name>
    <dbReference type="NCBI Taxonomy" id="2976534"/>
    <lineage>
        <taxon>Bacteria</taxon>
        <taxon>Pseudomonadati</taxon>
        <taxon>Bacteroidota</taxon>
        <taxon>Flavobacteriia</taxon>
        <taxon>Flavobacteriales</taxon>
        <taxon>Weeksellaceae</taxon>
        <taxon>Chryseobacterium group</taxon>
        <taxon>Chryseobacterium</taxon>
    </lineage>
</organism>
<keyword evidence="4 6" id="KW-1133">Transmembrane helix</keyword>